<gene>
    <name evidence="2" type="ORF">QBC41DRAFT_392332</name>
</gene>
<feature type="region of interest" description="Disordered" evidence="1">
    <location>
        <begin position="139"/>
        <end position="171"/>
    </location>
</feature>
<name>A0AA39ZDP5_9PEZI</name>
<feature type="compositionally biased region" description="Basic and acidic residues" evidence="1">
    <location>
        <begin position="1"/>
        <end position="15"/>
    </location>
</feature>
<sequence length="328" mass="36771">MDPSGHENSSHDSNHEIYPMWYLDPSNDSEAAPGNAAPIDQAPVDLWSGHYLQGGDLLLGPLLEEEAFHLDSQESGFPEQQYQPLEVHHEQVPVEQVQYAPLIGNGEQADYNLHHLQFVGQPRIDQDEEQLLSPQIEQESLPDDQQPLPNNPTPPDTANQQEAPAMTKNKEKVNCPGCNKALEARSMYNHKKICRKLNPESNLLQCTLPLVGRNPAKICDTQHRSKTALRDHQQTGHHHFALGEPSYEKRDSTDASYLKRVSKSVLVSRVALEGAQLLEHAPRLTSQRVIENLDEWVKAGTTPTKDALVERLVSIRNERKSLGLDILV</sequence>
<dbReference type="EMBL" id="JAULSY010000047">
    <property type="protein sequence ID" value="KAK0669084.1"/>
    <property type="molecule type" value="Genomic_DNA"/>
</dbReference>
<organism evidence="2 3">
    <name type="scientific">Cercophora samala</name>
    <dbReference type="NCBI Taxonomy" id="330535"/>
    <lineage>
        <taxon>Eukaryota</taxon>
        <taxon>Fungi</taxon>
        <taxon>Dikarya</taxon>
        <taxon>Ascomycota</taxon>
        <taxon>Pezizomycotina</taxon>
        <taxon>Sordariomycetes</taxon>
        <taxon>Sordariomycetidae</taxon>
        <taxon>Sordariales</taxon>
        <taxon>Lasiosphaeriaceae</taxon>
        <taxon>Cercophora</taxon>
    </lineage>
</organism>
<comment type="caution">
    <text evidence="2">The sequence shown here is derived from an EMBL/GenBank/DDBJ whole genome shotgun (WGS) entry which is preliminary data.</text>
</comment>
<reference evidence="2" key="1">
    <citation type="submission" date="2023-06" db="EMBL/GenBank/DDBJ databases">
        <title>Genome-scale phylogeny and comparative genomics of the fungal order Sordariales.</title>
        <authorList>
            <consortium name="Lawrence Berkeley National Laboratory"/>
            <person name="Hensen N."/>
            <person name="Bonometti L."/>
            <person name="Westerberg I."/>
            <person name="Brannstrom I.O."/>
            <person name="Guillou S."/>
            <person name="Cros-Aarteil S."/>
            <person name="Calhoun S."/>
            <person name="Haridas S."/>
            <person name="Kuo A."/>
            <person name="Mondo S."/>
            <person name="Pangilinan J."/>
            <person name="Riley R."/>
            <person name="Labutti K."/>
            <person name="Andreopoulos B."/>
            <person name="Lipzen A."/>
            <person name="Chen C."/>
            <person name="Yanf M."/>
            <person name="Daum C."/>
            <person name="Ng V."/>
            <person name="Clum A."/>
            <person name="Steindorff A."/>
            <person name="Ohm R."/>
            <person name="Martin F."/>
            <person name="Silar P."/>
            <person name="Natvig D."/>
            <person name="Lalanne C."/>
            <person name="Gautier V."/>
            <person name="Ament-Velasquez S.L."/>
            <person name="Kruys A."/>
            <person name="Hutchinson M.I."/>
            <person name="Powell A.J."/>
            <person name="Barry K."/>
            <person name="Miller A.N."/>
            <person name="Grigoriev I.V."/>
            <person name="Debuchy R."/>
            <person name="Gladieux P."/>
            <person name="Thoren M.H."/>
            <person name="Johannesson H."/>
        </authorList>
    </citation>
    <scope>NUCLEOTIDE SEQUENCE</scope>
    <source>
        <strain evidence="2">CBS 307.81</strain>
    </source>
</reference>
<protein>
    <submittedName>
        <fullName evidence="2">Uncharacterized protein</fullName>
    </submittedName>
</protein>
<proteinExistence type="predicted"/>
<accession>A0AA39ZDP5</accession>
<feature type="region of interest" description="Disordered" evidence="1">
    <location>
        <begin position="1"/>
        <end position="40"/>
    </location>
</feature>
<evidence type="ECO:0000313" key="3">
    <source>
        <dbReference type="Proteomes" id="UP001174997"/>
    </source>
</evidence>
<keyword evidence="3" id="KW-1185">Reference proteome</keyword>
<dbReference type="Proteomes" id="UP001174997">
    <property type="component" value="Unassembled WGS sequence"/>
</dbReference>
<evidence type="ECO:0000313" key="2">
    <source>
        <dbReference type="EMBL" id="KAK0669084.1"/>
    </source>
</evidence>
<dbReference type="AlphaFoldDB" id="A0AA39ZDP5"/>
<evidence type="ECO:0000256" key="1">
    <source>
        <dbReference type="SAM" id="MobiDB-lite"/>
    </source>
</evidence>